<reference evidence="3" key="2">
    <citation type="submission" date="2025-09" db="UniProtKB">
        <authorList>
            <consortium name="Ensembl"/>
        </authorList>
    </citation>
    <scope>IDENTIFICATION</scope>
</reference>
<feature type="coiled-coil region" evidence="1">
    <location>
        <begin position="103"/>
        <end position="137"/>
    </location>
</feature>
<dbReference type="GeneTree" id="ENSGT00990000208123"/>
<feature type="coiled-coil region" evidence="1">
    <location>
        <begin position="207"/>
        <end position="241"/>
    </location>
</feature>
<dbReference type="Ensembl" id="ENSOKIT00005036747.1">
    <property type="protein sequence ID" value="ENSOKIP00005034834.1"/>
    <property type="gene ID" value="ENSOKIG00005014901.1"/>
</dbReference>
<feature type="compositionally biased region" description="Basic and acidic residues" evidence="2">
    <location>
        <begin position="402"/>
        <end position="423"/>
    </location>
</feature>
<feature type="compositionally biased region" description="Basic and acidic residues" evidence="2">
    <location>
        <begin position="380"/>
        <end position="395"/>
    </location>
</feature>
<feature type="region of interest" description="Disordered" evidence="2">
    <location>
        <begin position="491"/>
        <end position="519"/>
    </location>
</feature>
<keyword evidence="1" id="KW-0175">Coiled coil</keyword>
<evidence type="ECO:0000313" key="3">
    <source>
        <dbReference type="Ensembl" id="ENSOKIP00005034834.1"/>
    </source>
</evidence>
<reference evidence="3" key="1">
    <citation type="submission" date="2025-08" db="UniProtKB">
        <authorList>
            <consortium name="Ensembl"/>
        </authorList>
    </citation>
    <scope>IDENTIFICATION</scope>
</reference>
<organism evidence="3 4">
    <name type="scientific">Oncorhynchus kisutch</name>
    <name type="common">Coho salmon</name>
    <name type="synonym">Salmo kisutch</name>
    <dbReference type="NCBI Taxonomy" id="8019"/>
    <lineage>
        <taxon>Eukaryota</taxon>
        <taxon>Metazoa</taxon>
        <taxon>Chordata</taxon>
        <taxon>Craniata</taxon>
        <taxon>Vertebrata</taxon>
        <taxon>Euteleostomi</taxon>
        <taxon>Actinopterygii</taxon>
        <taxon>Neopterygii</taxon>
        <taxon>Teleostei</taxon>
        <taxon>Protacanthopterygii</taxon>
        <taxon>Salmoniformes</taxon>
        <taxon>Salmonidae</taxon>
        <taxon>Salmoninae</taxon>
        <taxon>Oncorhynchus</taxon>
    </lineage>
</organism>
<feature type="region of interest" description="Disordered" evidence="2">
    <location>
        <begin position="60"/>
        <end position="93"/>
    </location>
</feature>
<feature type="compositionally biased region" description="Basic and acidic residues" evidence="2">
    <location>
        <begin position="285"/>
        <end position="303"/>
    </location>
</feature>
<feature type="region of interest" description="Disordered" evidence="2">
    <location>
        <begin position="1"/>
        <end position="22"/>
    </location>
</feature>
<dbReference type="Proteomes" id="UP000694557">
    <property type="component" value="Unassembled WGS sequence"/>
</dbReference>
<evidence type="ECO:0000313" key="4">
    <source>
        <dbReference type="Proteomes" id="UP000694557"/>
    </source>
</evidence>
<name>A0A8C7FZX5_ONCKI</name>
<accession>A0A8C7FZX5</accession>
<feature type="region of interest" description="Disordered" evidence="2">
    <location>
        <begin position="280"/>
        <end position="303"/>
    </location>
</feature>
<feature type="coiled-coil region" evidence="1">
    <location>
        <begin position="309"/>
        <end position="343"/>
    </location>
</feature>
<gene>
    <name evidence="3" type="primary">ccdc110</name>
</gene>
<feature type="region of interest" description="Disordered" evidence="2">
    <location>
        <begin position="355"/>
        <end position="428"/>
    </location>
</feature>
<feature type="compositionally biased region" description="Polar residues" evidence="2">
    <location>
        <begin position="141"/>
        <end position="156"/>
    </location>
</feature>
<evidence type="ECO:0000256" key="2">
    <source>
        <dbReference type="SAM" id="MobiDB-lite"/>
    </source>
</evidence>
<feature type="compositionally biased region" description="Polar residues" evidence="2">
    <location>
        <begin position="362"/>
        <end position="378"/>
    </location>
</feature>
<evidence type="ECO:0000256" key="1">
    <source>
        <dbReference type="SAM" id="Coils"/>
    </source>
</evidence>
<sequence>MRRRSSCTPEAPLSPREGNEVECTTPVSQHVKRMQPLLHNCNSKSGISSEKLDNVSLMKETNESEMHGASYRHSPRAFDSDCSPRRSGSGDRALGADYKSEMIFDLENTVDRLKNALVSLEEDNLSLNKKIRENMAEDRPFSTNHNVSTSGNNSQKMPGGHTHSPTSKLITHPVTFNMAKTYPESQRQDTPSKIEETRTREMLKMESLSLEDRCVYLEKEKQDLQRKLQKTEDYCKDCVRELKRILPKYEDLKASNKTLDKLNKQQAAENHRLVDALEAGSQAGERSRDHHLAQEPKEGGSDNKVRVQLERANNLCTQLTQEKGQLEDRMASLAREVSHLTNELDMSWPELHRLGARRRSSLEGSTTRDGSTPASSANKHPAERILDSVGKERKATSGAMAHLKEENKTLRENLKQSVKRGEEAESGAKQLREEQAILESCLLTVQKEKDLLQLEVRQLHQEYIELSSSISLQLRERSPVASTRILAGSHVVTDGSDSGARQQESPRQPLNSSPITREMLDGPVGREAIVHIRKRFEEEEQRAQRCPHVRWEPCEVRWKACLASGRPKWMERISPTEKTLLLITTVAETLSTMLEPC</sequence>
<dbReference type="AlphaFoldDB" id="A0A8C7FZX5"/>
<feature type="compositionally biased region" description="Polar residues" evidence="2">
    <location>
        <begin position="495"/>
        <end position="515"/>
    </location>
</feature>
<feature type="region of interest" description="Disordered" evidence="2">
    <location>
        <begin position="140"/>
        <end position="165"/>
    </location>
</feature>
<proteinExistence type="predicted"/>
<protein>
    <submittedName>
        <fullName evidence="3">Uncharacterized protein</fullName>
    </submittedName>
</protein>
<keyword evidence="4" id="KW-1185">Reference proteome</keyword>